<keyword evidence="2" id="KW-1185">Reference proteome</keyword>
<evidence type="ECO:0008006" key="3">
    <source>
        <dbReference type="Google" id="ProtNLM"/>
    </source>
</evidence>
<gene>
    <name evidence="1" type="ORF">FVP33_00185</name>
</gene>
<evidence type="ECO:0000313" key="2">
    <source>
        <dbReference type="Proteomes" id="UP000321379"/>
    </source>
</evidence>
<dbReference type="Proteomes" id="UP000321379">
    <property type="component" value="Unassembled WGS sequence"/>
</dbReference>
<dbReference type="RefSeq" id="WP_147781625.1">
    <property type="nucleotide sequence ID" value="NZ_VRMG01000001.1"/>
</dbReference>
<evidence type="ECO:0000313" key="1">
    <source>
        <dbReference type="EMBL" id="TXN32823.1"/>
    </source>
</evidence>
<organism evidence="1 2">
    <name type="scientific">Lacisediminihabitans profunda</name>
    <dbReference type="NCBI Taxonomy" id="2594790"/>
    <lineage>
        <taxon>Bacteria</taxon>
        <taxon>Bacillati</taxon>
        <taxon>Actinomycetota</taxon>
        <taxon>Actinomycetes</taxon>
        <taxon>Micrococcales</taxon>
        <taxon>Microbacteriaceae</taxon>
        <taxon>Lacisediminihabitans</taxon>
    </lineage>
</organism>
<name>A0A5C8UXJ1_9MICO</name>
<protein>
    <recommendedName>
        <fullName evidence="3">Lipocalin-like domain-containing protein</fullName>
    </recommendedName>
</protein>
<proteinExistence type="predicted"/>
<reference evidence="1 2" key="1">
    <citation type="submission" date="2019-08" db="EMBL/GenBank/DDBJ databases">
        <title>Bacterial whole genome sequence for Glaciihabitans sp. CHu50b-6-2.</title>
        <authorList>
            <person name="Jin L."/>
        </authorList>
    </citation>
    <scope>NUCLEOTIDE SEQUENCE [LARGE SCALE GENOMIC DNA]</scope>
    <source>
        <strain evidence="1 2">CHu50b-6-2</strain>
    </source>
</reference>
<dbReference type="AlphaFoldDB" id="A0A5C8UXJ1"/>
<sequence length="160" mass="17845">MPSAPDEASLTRLLPGTWRIGATNFPFWLNGDRLSPTFTYELAKTGPLSLRDTVEWTTPDGRERRLVGVDRWRGDDFRRRGKGVLALTSSRWSVTGVSEDSTIVVIRYSKTLFSPAGVDVVTREGADAHTLRTRVAESPEGLGLTHEEFASLTWLELKPE</sequence>
<accession>A0A5C8UXJ1</accession>
<dbReference type="EMBL" id="VRMG01000001">
    <property type="protein sequence ID" value="TXN32823.1"/>
    <property type="molecule type" value="Genomic_DNA"/>
</dbReference>
<comment type="caution">
    <text evidence="1">The sequence shown here is derived from an EMBL/GenBank/DDBJ whole genome shotgun (WGS) entry which is preliminary data.</text>
</comment>